<dbReference type="AlphaFoldDB" id="A0A0E0HKX2"/>
<reference evidence="1" key="1">
    <citation type="submission" date="2015-04" db="UniProtKB">
        <authorList>
            <consortium name="EnsemblPlants"/>
        </authorList>
    </citation>
    <scope>IDENTIFICATION</scope>
    <source>
        <strain evidence="1">SL10</strain>
    </source>
</reference>
<sequence>MDDRPVRRQVQVGESAIGDELVDQYGHFNFQAAADEPDHVPVVDLREHDDLLHEFLGVCHVEEVGALHGDDIVVPENALVDNAMTTGAKLLSAVESGDTDDEEDDADANTWKWMITYHKLD</sequence>
<evidence type="ECO:0000313" key="2">
    <source>
        <dbReference type="Proteomes" id="UP000006591"/>
    </source>
</evidence>
<evidence type="ECO:0000313" key="1">
    <source>
        <dbReference type="EnsemblPlants" id="ONIVA06G03740.1"/>
    </source>
</evidence>
<name>A0A0E0HKX2_ORYNI</name>
<dbReference type="Gramene" id="ONIVA06G03740.1">
    <property type="protein sequence ID" value="ONIVA06G03740.1"/>
    <property type="gene ID" value="ONIVA06G03740"/>
</dbReference>
<keyword evidence="2" id="KW-1185">Reference proteome</keyword>
<protein>
    <submittedName>
        <fullName evidence="1">Uncharacterized protein</fullName>
    </submittedName>
</protein>
<dbReference type="HOGENOM" id="CLU_2188160_0_0_1"/>
<proteinExistence type="predicted"/>
<organism evidence="1">
    <name type="scientific">Oryza nivara</name>
    <name type="common">Indian wild rice</name>
    <name type="synonym">Oryza sativa f. spontanea</name>
    <dbReference type="NCBI Taxonomy" id="4536"/>
    <lineage>
        <taxon>Eukaryota</taxon>
        <taxon>Viridiplantae</taxon>
        <taxon>Streptophyta</taxon>
        <taxon>Embryophyta</taxon>
        <taxon>Tracheophyta</taxon>
        <taxon>Spermatophyta</taxon>
        <taxon>Magnoliopsida</taxon>
        <taxon>Liliopsida</taxon>
        <taxon>Poales</taxon>
        <taxon>Poaceae</taxon>
        <taxon>BOP clade</taxon>
        <taxon>Oryzoideae</taxon>
        <taxon>Oryzeae</taxon>
        <taxon>Oryzinae</taxon>
        <taxon>Oryza</taxon>
    </lineage>
</organism>
<reference evidence="1" key="2">
    <citation type="submission" date="2018-04" db="EMBL/GenBank/DDBJ databases">
        <title>OnivRS2 (Oryza nivara Reference Sequence Version 2).</title>
        <authorList>
            <person name="Zhang J."/>
            <person name="Kudrna D."/>
            <person name="Lee S."/>
            <person name="Talag J."/>
            <person name="Rajasekar S."/>
            <person name="Welchert J."/>
            <person name="Hsing Y.-I."/>
            <person name="Wing R.A."/>
        </authorList>
    </citation>
    <scope>NUCLEOTIDE SEQUENCE [LARGE SCALE GENOMIC DNA]</scope>
    <source>
        <strain evidence="1">SL10</strain>
    </source>
</reference>
<accession>A0A0E0HKX2</accession>
<dbReference type="EnsemblPlants" id="ONIVA06G03740.1">
    <property type="protein sequence ID" value="ONIVA06G03740.1"/>
    <property type="gene ID" value="ONIVA06G03740"/>
</dbReference>
<dbReference type="Proteomes" id="UP000006591">
    <property type="component" value="Chromosome 6"/>
</dbReference>